<evidence type="ECO:0000256" key="3">
    <source>
        <dbReference type="ARBA" id="ARBA00022989"/>
    </source>
</evidence>
<dbReference type="EMBL" id="BMPZ01000003">
    <property type="protein sequence ID" value="GGI81011.1"/>
    <property type="molecule type" value="Genomic_DNA"/>
</dbReference>
<evidence type="ECO:0000256" key="4">
    <source>
        <dbReference type="ARBA" id="ARBA00023136"/>
    </source>
</evidence>
<comment type="caution">
    <text evidence="6">The sequence shown here is derived from an EMBL/GenBank/DDBJ whole genome shotgun (WGS) entry which is preliminary data.</text>
</comment>
<sequence>MVLVVTGFYGSLTALLILALTFNVVKMRRRFKIGVGDGGNMQLKIANRAHGNLLENTAIVLLLLATAEANGLGHFWLHSLGLIWIVARVLHAIGLVQGEGGYHFGRASGTLATWLVILVLVLVNIGLFLTL</sequence>
<evidence type="ECO:0000313" key="6">
    <source>
        <dbReference type="EMBL" id="GGI81011.1"/>
    </source>
</evidence>
<keyword evidence="3 5" id="KW-1133">Transmembrane helix</keyword>
<dbReference type="SUPFAM" id="SSF161084">
    <property type="entry name" value="MAPEG domain-like"/>
    <property type="match status" value="1"/>
</dbReference>
<organism evidence="6 7">
    <name type="scientific">Shewanella gelidii</name>
    <dbReference type="NCBI Taxonomy" id="1642821"/>
    <lineage>
        <taxon>Bacteria</taxon>
        <taxon>Pseudomonadati</taxon>
        <taxon>Pseudomonadota</taxon>
        <taxon>Gammaproteobacteria</taxon>
        <taxon>Alteromonadales</taxon>
        <taxon>Shewanellaceae</taxon>
        <taxon>Shewanella</taxon>
    </lineage>
</organism>
<proteinExistence type="predicted"/>
<keyword evidence="2 5" id="KW-0812">Transmembrane</keyword>
<accession>A0A917JQ56</accession>
<evidence type="ECO:0000256" key="2">
    <source>
        <dbReference type="ARBA" id="ARBA00022692"/>
    </source>
</evidence>
<feature type="transmembrane region" description="Helical" evidence="5">
    <location>
        <begin position="75"/>
        <end position="96"/>
    </location>
</feature>
<feature type="transmembrane region" description="Helical" evidence="5">
    <location>
        <begin position="108"/>
        <end position="129"/>
    </location>
</feature>
<protein>
    <submittedName>
        <fullName evidence="6">Glutathione S-transferase</fullName>
    </submittedName>
</protein>
<gene>
    <name evidence="6" type="ORF">GCM10009332_17960</name>
</gene>
<evidence type="ECO:0000256" key="5">
    <source>
        <dbReference type="SAM" id="Phobius"/>
    </source>
</evidence>
<dbReference type="AlphaFoldDB" id="A0A917JQ56"/>
<dbReference type="InterPro" id="IPR001129">
    <property type="entry name" value="Membr-assoc_MAPEG"/>
</dbReference>
<dbReference type="GO" id="GO:0016020">
    <property type="term" value="C:membrane"/>
    <property type="evidence" value="ECO:0007669"/>
    <property type="project" value="UniProtKB-SubCell"/>
</dbReference>
<keyword evidence="7" id="KW-1185">Reference proteome</keyword>
<evidence type="ECO:0000256" key="1">
    <source>
        <dbReference type="ARBA" id="ARBA00004370"/>
    </source>
</evidence>
<dbReference type="Proteomes" id="UP000613743">
    <property type="component" value="Unassembled WGS sequence"/>
</dbReference>
<evidence type="ECO:0000313" key="7">
    <source>
        <dbReference type="Proteomes" id="UP000613743"/>
    </source>
</evidence>
<dbReference type="PANTHER" id="PTHR35814">
    <property type="match status" value="1"/>
</dbReference>
<name>A0A917JQ56_9GAMM</name>
<reference evidence="6" key="1">
    <citation type="journal article" date="2014" name="Int. J. Syst. Evol. Microbiol.">
        <title>Complete genome sequence of Corynebacterium casei LMG S-19264T (=DSM 44701T), isolated from a smear-ripened cheese.</title>
        <authorList>
            <consortium name="US DOE Joint Genome Institute (JGI-PGF)"/>
            <person name="Walter F."/>
            <person name="Albersmeier A."/>
            <person name="Kalinowski J."/>
            <person name="Ruckert C."/>
        </authorList>
    </citation>
    <scope>NUCLEOTIDE SEQUENCE</scope>
    <source>
        <strain evidence="6">JCM 30804</strain>
    </source>
</reference>
<feature type="transmembrane region" description="Helical" evidence="5">
    <location>
        <begin position="6"/>
        <end position="25"/>
    </location>
</feature>
<dbReference type="RefSeq" id="WP_188919986.1">
    <property type="nucleotide sequence ID" value="NZ_BMPZ01000003.1"/>
</dbReference>
<keyword evidence="4 5" id="KW-0472">Membrane</keyword>
<dbReference type="Pfam" id="PF01124">
    <property type="entry name" value="MAPEG"/>
    <property type="match status" value="1"/>
</dbReference>
<comment type="subcellular location">
    <subcellularLocation>
        <location evidence="1">Membrane</location>
    </subcellularLocation>
</comment>
<dbReference type="PANTHER" id="PTHR35814:SF1">
    <property type="entry name" value="GLUTATHIONE S-TRANSFERASE-RELATED"/>
    <property type="match status" value="1"/>
</dbReference>
<dbReference type="InterPro" id="IPR023352">
    <property type="entry name" value="MAPEG-like_dom_sf"/>
</dbReference>
<reference evidence="6" key="2">
    <citation type="submission" date="2020-09" db="EMBL/GenBank/DDBJ databases">
        <authorList>
            <person name="Sun Q."/>
            <person name="Ohkuma M."/>
        </authorList>
    </citation>
    <scope>NUCLEOTIDE SEQUENCE</scope>
    <source>
        <strain evidence="6">JCM 30804</strain>
    </source>
</reference>
<dbReference type="Gene3D" id="1.20.120.550">
    <property type="entry name" value="Membrane associated eicosanoid/glutathione metabolism-like domain"/>
    <property type="match status" value="1"/>
</dbReference>